<sequence length="249" mass="27908">MKRCFALILCILLLVGCGSSKNETFTVGFTDYPPMGFKDENGEIVGFDVDLATEVFKRLNMDVSFQYINWDSKILELNSGGIDAIWNGFTITQERQKEVLFTNSYLKNSIVVIVRADNDSIQTLDDLTDKHIAVESESSGQRILVETLEDGSFTLNRFTTINEALLDLKAGNSDAVVADEIYARYLIGKSDEYIVVPNISLQSEEYAIGLRKDDTEMQVKINDTLDAIIADGTLSEISIKWFGEDLIKR</sequence>
<evidence type="ECO:0000313" key="4">
    <source>
        <dbReference type="EMBL" id="AMC93024.1"/>
    </source>
</evidence>
<feature type="signal peptide" evidence="2">
    <location>
        <begin position="1"/>
        <end position="22"/>
    </location>
</feature>
<proteinExistence type="predicted"/>
<dbReference type="OrthoDB" id="9775197at2"/>
<feature type="chain" id="PRO_5007066690" description="Solute-binding protein family 3/N-terminal domain-containing protein" evidence="2">
    <location>
        <begin position="23"/>
        <end position="249"/>
    </location>
</feature>
<accession>A0A0X8GYZ9</accession>
<dbReference type="InterPro" id="IPR001638">
    <property type="entry name" value="Solute-binding_3/MltF_N"/>
</dbReference>
<dbReference type="AlphaFoldDB" id="A0A0X8GYZ9"/>
<dbReference type="PANTHER" id="PTHR35936">
    <property type="entry name" value="MEMBRANE-BOUND LYTIC MUREIN TRANSGLYCOSYLASE F"/>
    <property type="match status" value="1"/>
</dbReference>
<organism evidence="4 5">
    <name type="scientific">Erysipelothrix larvae</name>
    <dbReference type="NCBI Taxonomy" id="1514105"/>
    <lineage>
        <taxon>Bacteria</taxon>
        <taxon>Bacillati</taxon>
        <taxon>Bacillota</taxon>
        <taxon>Erysipelotrichia</taxon>
        <taxon>Erysipelotrichales</taxon>
        <taxon>Erysipelotrichaceae</taxon>
        <taxon>Erysipelothrix</taxon>
    </lineage>
</organism>
<dbReference type="Pfam" id="PF00497">
    <property type="entry name" value="SBP_bac_3"/>
    <property type="match status" value="1"/>
</dbReference>
<dbReference type="SMART" id="SM00062">
    <property type="entry name" value="PBPb"/>
    <property type="match status" value="1"/>
</dbReference>
<protein>
    <recommendedName>
        <fullName evidence="3">Solute-binding protein family 3/N-terminal domain-containing protein</fullName>
    </recommendedName>
</protein>
<dbReference type="SUPFAM" id="SSF53850">
    <property type="entry name" value="Periplasmic binding protein-like II"/>
    <property type="match status" value="1"/>
</dbReference>
<dbReference type="PROSITE" id="PS51257">
    <property type="entry name" value="PROKAR_LIPOPROTEIN"/>
    <property type="match status" value="1"/>
</dbReference>
<evidence type="ECO:0000259" key="3">
    <source>
        <dbReference type="SMART" id="SM00062"/>
    </source>
</evidence>
<dbReference type="KEGG" id="erl:AOC36_03210"/>
<dbReference type="Proteomes" id="UP000063781">
    <property type="component" value="Chromosome"/>
</dbReference>
<dbReference type="RefSeq" id="WP_067631414.1">
    <property type="nucleotide sequence ID" value="NZ_CP013213.1"/>
</dbReference>
<reference evidence="4 5" key="1">
    <citation type="submission" date="2015-10" db="EMBL/GenBank/DDBJ databases">
        <title>Erysipelothrix larvae sp. LV19 isolated from the larval gut of the rhinoceros beetle, Trypoxylus dichotomus.</title>
        <authorList>
            <person name="Lim S."/>
            <person name="Kim B.-C."/>
        </authorList>
    </citation>
    <scope>NUCLEOTIDE SEQUENCE [LARGE SCALE GENOMIC DNA]</scope>
    <source>
        <strain evidence="4 5">LV19</strain>
    </source>
</reference>
<feature type="domain" description="Solute-binding protein family 3/N-terminal" evidence="3">
    <location>
        <begin position="24"/>
        <end position="245"/>
    </location>
</feature>
<gene>
    <name evidence="4" type="ORF">AOC36_03210</name>
</gene>
<name>A0A0X8GYZ9_9FIRM</name>
<keyword evidence="1 2" id="KW-0732">Signal</keyword>
<evidence type="ECO:0000313" key="5">
    <source>
        <dbReference type="Proteomes" id="UP000063781"/>
    </source>
</evidence>
<dbReference type="Gene3D" id="3.40.190.10">
    <property type="entry name" value="Periplasmic binding protein-like II"/>
    <property type="match status" value="2"/>
</dbReference>
<keyword evidence="5" id="KW-1185">Reference proteome</keyword>
<dbReference type="EMBL" id="CP013213">
    <property type="protein sequence ID" value="AMC93024.1"/>
    <property type="molecule type" value="Genomic_DNA"/>
</dbReference>
<dbReference type="STRING" id="1514105.AOC36_03210"/>
<dbReference type="PANTHER" id="PTHR35936:SF34">
    <property type="entry name" value="ABC TRANSPORTER EXTRACELLULAR-BINDING PROTEIN YCKB-RELATED"/>
    <property type="match status" value="1"/>
</dbReference>
<evidence type="ECO:0000256" key="1">
    <source>
        <dbReference type="ARBA" id="ARBA00022729"/>
    </source>
</evidence>
<evidence type="ECO:0000256" key="2">
    <source>
        <dbReference type="SAM" id="SignalP"/>
    </source>
</evidence>
<dbReference type="CDD" id="cd00996">
    <property type="entry name" value="PBP2_AatB_like"/>
    <property type="match status" value="1"/>
</dbReference>